<accession>X7EEK8</accession>
<organism evidence="1 2">
    <name type="scientific">Roseivivax halodurans JCM 10272</name>
    <dbReference type="NCBI Taxonomy" id="1449350"/>
    <lineage>
        <taxon>Bacteria</taxon>
        <taxon>Pseudomonadati</taxon>
        <taxon>Pseudomonadota</taxon>
        <taxon>Alphaproteobacteria</taxon>
        <taxon>Rhodobacterales</taxon>
        <taxon>Roseobacteraceae</taxon>
        <taxon>Roseivivax</taxon>
    </lineage>
</organism>
<proteinExistence type="predicted"/>
<dbReference type="STRING" id="1449350.OCH239_09295"/>
<dbReference type="RefSeq" id="WP_037264607.1">
    <property type="nucleotide sequence ID" value="NZ_JALZ01000021.1"/>
</dbReference>
<protein>
    <submittedName>
        <fullName evidence="1">Uncharacterized protein</fullName>
    </submittedName>
</protein>
<dbReference type="AlphaFoldDB" id="X7EEK8"/>
<dbReference type="EMBL" id="JALZ01000021">
    <property type="protein sequence ID" value="ETX13651.1"/>
    <property type="molecule type" value="Genomic_DNA"/>
</dbReference>
<keyword evidence="2" id="KW-1185">Reference proteome</keyword>
<evidence type="ECO:0000313" key="1">
    <source>
        <dbReference type="EMBL" id="ETX13651.1"/>
    </source>
</evidence>
<sequence>MSETVEHGVRAAILAQVKELQTVFGHLGIARAADCYMTEDGKAGLQGAVFHGHDDEVMDVGDRPFGRALSGIYLGRGGDMIVHDFDGQATLFEATAQVMENLTEFVYEAAGFEIVNRIDVVIEAAGRPGIVVDARAAGEEKQINWTFDETATEWPGRP</sequence>
<reference evidence="1 2" key="1">
    <citation type="submission" date="2014-01" db="EMBL/GenBank/DDBJ databases">
        <title>Roseivivax halodurans JCM 10272 Genome Sequencing.</title>
        <authorList>
            <person name="Lai Q."/>
            <person name="Li G."/>
            <person name="Shao Z."/>
        </authorList>
    </citation>
    <scope>NUCLEOTIDE SEQUENCE [LARGE SCALE GENOMIC DNA]</scope>
    <source>
        <strain evidence="1 2">JCM 10272</strain>
    </source>
</reference>
<name>X7EEK8_9RHOB</name>
<dbReference type="Proteomes" id="UP000022447">
    <property type="component" value="Unassembled WGS sequence"/>
</dbReference>
<evidence type="ECO:0000313" key="2">
    <source>
        <dbReference type="Proteomes" id="UP000022447"/>
    </source>
</evidence>
<gene>
    <name evidence="1" type="ORF">OCH239_09295</name>
</gene>
<comment type="caution">
    <text evidence="1">The sequence shown here is derived from an EMBL/GenBank/DDBJ whole genome shotgun (WGS) entry which is preliminary data.</text>
</comment>